<reference evidence="3" key="1">
    <citation type="journal article" date="2019" name="Int. J. Syst. Evol. Microbiol.">
        <title>The Global Catalogue of Microorganisms (GCM) 10K type strain sequencing project: providing services to taxonomists for standard genome sequencing and annotation.</title>
        <authorList>
            <consortium name="The Broad Institute Genomics Platform"/>
            <consortium name="The Broad Institute Genome Sequencing Center for Infectious Disease"/>
            <person name="Wu L."/>
            <person name="Ma J."/>
        </authorList>
    </citation>
    <scope>NUCLEOTIDE SEQUENCE [LARGE SCALE GENOMIC DNA]</scope>
    <source>
        <strain evidence="3">NBRC 106593</strain>
    </source>
</reference>
<dbReference type="Pfam" id="PF06078">
    <property type="entry name" value="DUF937"/>
    <property type="match status" value="1"/>
</dbReference>
<protein>
    <submittedName>
        <fullName evidence="2">DUF937 domain-containing protein</fullName>
    </submittedName>
</protein>
<comment type="caution">
    <text evidence="2">The sequence shown here is derived from an EMBL/GenBank/DDBJ whole genome shotgun (WGS) entry which is preliminary data.</text>
</comment>
<dbReference type="RefSeq" id="WP_377821339.1">
    <property type="nucleotide sequence ID" value="NZ_JBHSWJ010000002.1"/>
</dbReference>
<organism evidence="2 3">
    <name type="scientific">Branchiibius cervicis</name>
    <dbReference type="NCBI Taxonomy" id="908252"/>
    <lineage>
        <taxon>Bacteria</taxon>
        <taxon>Bacillati</taxon>
        <taxon>Actinomycetota</taxon>
        <taxon>Actinomycetes</taxon>
        <taxon>Micrococcales</taxon>
        <taxon>Dermacoccaceae</taxon>
        <taxon>Branchiibius</taxon>
    </lineage>
</organism>
<keyword evidence="3" id="KW-1185">Reference proteome</keyword>
<gene>
    <name evidence="2" type="ORF">ACFQBT_06600</name>
</gene>
<accession>A0ABW2AST0</accession>
<sequence length="237" mass="22192">MSDLDEILSQLPIDQIASSLGTDPDQIRDAASKAIPALVGGMQANAADGGEESLANALQQHAGNAPESLDDVDVADGSKIVNNVFGDNSDQVIQKLGGTTAGGGDLLKKLLPILAPMVMAFLAGKVFSGSHTPAPATTNTGAATGGDGSGPVDVPGNLGGSGEASTTTADAGSGGLGDILGSVLGGGSTAGGASSSGGGLGDILGSILGGGSTAGGASSSGGGLGDILGGLLGGGKK</sequence>
<feature type="region of interest" description="Disordered" evidence="1">
    <location>
        <begin position="137"/>
        <end position="171"/>
    </location>
</feature>
<dbReference type="EMBL" id="JBHSWJ010000002">
    <property type="protein sequence ID" value="MFC6713520.1"/>
    <property type="molecule type" value="Genomic_DNA"/>
</dbReference>
<evidence type="ECO:0000313" key="2">
    <source>
        <dbReference type="EMBL" id="MFC6713520.1"/>
    </source>
</evidence>
<proteinExistence type="predicted"/>
<evidence type="ECO:0000256" key="1">
    <source>
        <dbReference type="SAM" id="MobiDB-lite"/>
    </source>
</evidence>
<name>A0ABW2AST0_9MICO</name>
<dbReference type="InterPro" id="IPR009282">
    <property type="entry name" value="DUF937"/>
</dbReference>
<evidence type="ECO:0000313" key="3">
    <source>
        <dbReference type="Proteomes" id="UP001596356"/>
    </source>
</evidence>
<dbReference type="Proteomes" id="UP001596356">
    <property type="component" value="Unassembled WGS sequence"/>
</dbReference>